<dbReference type="InterPro" id="IPR027304">
    <property type="entry name" value="Trigger_fact/SurA_dom_sf"/>
</dbReference>
<reference evidence="14" key="1">
    <citation type="submission" date="2022-07" db="EMBL/GenBank/DDBJ databases">
        <title>Taxonomy of Novel Oxalotrophic and Methylotrophic Bacteria.</title>
        <authorList>
            <person name="Sahin N."/>
            <person name="Tani A."/>
        </authorList>
    </citation>
    <scope>NUCLEOTIDE SEQUENCE</scope>
    <source>
        <strain evidence="14">Y10</strain>
    </source>
</reference>
<evidence type="ECO:0000256" key="4">
    <source>
        <dbReference type="ARBA" id="ARBA00022692"/>
    </source>
</evidence>
<evidence type="ECO:0000256" key="8">
    <source>
        <dbReference type="ARBA" id="ARBA00038408"/>
    </source>
</evidence>
<keyword evidence="4 12" id="KW-0812">Transmembrane</keyword>
<comment type="subcellular location">
    <subcellularLocation>
        <location evidence="1">Cell inner membrane</location>
        <topology evidence="1">Single-pass type II membrane protein</topology>
        <orientation evidence="1">Periplasmic side</orientation>
    </subcellularLocation>
</comment>
<name>A0ABQ5MGX9_9FLAO</name>
<dbReference type="GO" id="GO:0016853">
    <property type="term" value="F:isomerase activity"/>
    <property type="evidence" value="ECO:0007669"/>
    <property type="project" value="UniProtKB-KW"/>
</dbReference>
<dbReference type="Pfam" id="PF13616">
    <property type="entry name" value="Rotamase_3"/>
    <property type="match status" value="1"/>
</dbReference>
<evidence type="ECO:0000313" key="15">
    <source>
        <dbReference type="Proteomes" id="UP001143543"/>
    </source>
</evidence>
<evidence type="ECO:0000256" key="10">
    <source>
        <dbReference type="ARBA" id="ARBA00042775"/>
    </source>
</evidence>
<dbReference type="SUPFAM" id="SSF109998">
    <property type="entry name" value="Triger factor/SurA peptide-binding domain-like"/>
    <property type="match status" value="1"/>
</dbReference>
<organism evidence="14 15">
    <name type="scientific">Neptunitalea lumnitzerae</name>
    <dbReference type="NCBI Taxonomy" id="2965509"/>
    <lineage>
        <taxon>Bacteria</taxon>
        <taxon>Pseudomonadati</taxon>
        <taxon>Bacteroidota</taxon>
        <taxon>Flavobacteriia</taxon>
        <taxon>Flavobacteriales</taxon>
        <taxon>Flavobacteriaceae</taxon>
        <taxon>Neptunitalea</taxon>
    </lineage>
</organism>
<evidence type="ECO:0000256" key="5">
    <source>
        <dbReference type="ARBA" id="ARBA00022989"/>
    </source>
</evidence>
<evidence type="ECO:0000256" key="2">
    <source>
        <dbReference type="ARBA" id="ARBA00022475"/>
    </source>
</evidence>
<dbReference type="SUPFAM" id="SSF54534">
    <property type="entry name" value="FKBP-like"/>
    <property type="match status" value="1"/>
</dbReference>
<dbReference type="RefSeq" id="WP_281764313.1">
    <property type="nucleotide sequence ID" value="NZ_BRVO01000001.1"/>
</dbReference>
<dbReference type="PANTHER" id="PTHR47529:SF1">
    <property type="entry name" value="PERIPLASMIC CHAPERONE PPID"/>
    <property type="match status" value="1"/>
</dbReference>
<evidence type="ECO:0000256" key="6">
    <source>
        <dbReference type="ARBA" id="ARBA00023136"/>
    </source>
</evidence>
<keyword evidence="2" id="KW-1003">Cell membrane</keyword>
<keyword evidence="15" id="KW-1185">Reference proteome</keyword>
<dbReference type="Gene3D" id="3.10.50.40">
    <property type="match status" value="1"/>
</dbReference>
<dbReference type="InterPro" id="IPR046357">
    <property type="entry name" value="PPIase_dom_sf"/>
</dbReference>
<evidence type="ECO:0000256" key="1">
    <source>
        <dbReference type="ARBA" id="ARBA00004382"/>
    </source>
</evidence>
<dbReference type="EMBL" id="BRVO01000001">
    <property type="protein sequence ID" value="GLB48681.1"/>
    <property type="molecule type" value="Genomic_DNA"/>
</dbReference>
<evidence type="ECO:0000256" key="9">
    <source>
        <dbReference type="ARBA" id="ARBA00040743"/>
    </source>
</evidence>
<keyword evidence="7" id="KW-0143">Chaperone</keyword>
<proteinExistence type="inferred from homology"/>
<dbReference type="Pfam" id="PF13623">
    <property type="entry name" value="SurA_N_2"/>
    <property type="match status" value="1"/>
</dbReference>
<dbReference type="InterPro" id="IPR000297">
    <property type="entry name" value="PPIase_PpiC"/>
</dbReference>
<feature type="domain" description="PpiC" evidence="13">
    <location>
        <begin position="340"/>
        <end position="446"/>
    </location>
</feature>
<evidence type="ECO:0000256" key="3">
    <source>
        <dbReference type="ARBA" id="ARBA00022519"/>
    </source>
</evidence>
<evidence type="ECO:0000313" key="14">
    <source>
        <dbReference type="EMBL" id="GLB48681.1"/>
    </source>
</evidence>
<feature type="transmembrane region" description="Helical" evidence="12">
    <location>
        <begin position="12"/>
        <end position="31"/>
    </location>
</feature>
<keyword evidence="5 12" id="KW-1133">Transmembrane helix</keyword>
<keyword evidence="11 14" id="KW-0413">Isomerase</keyword>
<keyword evidence="11" id="KW-0697">Rotamase</keyword>
<sequence length="698" mass="77071">MAVLEKIRKRSMLLIVIIGLSLLAFILSSLVGKGSFTLFGDANKIGEVNGETISLAEFSNSVQAVTSNNPNASIMNAVNSVWNREVNNIILEKQFDDLGIQIDGDRIMNLVKQNPQIAQDPRFLNENGVFDPQKFRNFIADMKAGDPAGYEQWKATEENIIASAKQSIFYDLIQAGLGVTEKEGEVRYAEDSDMVNFTYVQVPYTSIADSTVTVSDSEIKSYINEHKEEFEEDAKRDVRFVVFEEKASEADLNTIKDRLNEMLVVKANSVDTINFVNTTDLVGYTAENSEIKFDSAYVQKSALPKQYADTLYSLKVGQVYGPYEDGDYFKISRMVSKKANGNVKASHILIAYDSIPNAQLKEDRSEAQAETLANSLMARIKKGEDVNELAKEFSEDPGVASNNGTYDNIRPGQMVPEFDEFIFNNPVGSVGVVKTQFGFHVIKVEDQYETVSLATVALKKDASQETINDTYNESNKFLYAVTEEDKDFEATAKEFGQEVKIDKGVEELAAGLTGVANQRSIVRWAFEDGTSVGDIKKFNVSGGYAIVQVTGVTKEGLASVESAKAKVMPILLKEKKAAKIINEAKGKSMEEIEALYNIRRRSATDVSLSNPAISGAGAEPKVVGTAFGLNEGGKSGLIEGEKGVYMVEVTKKEDSPKLANYTSYRNSLRQTNIQKYSQSVIEALKKSVEIEDNRAKFY</sequence>
<gene>
    <name evidence="14" type="ORF">Y10_10490</name>
</gene>
<comment type="caution">
    <text evidence="14">The sequence shown here is derived from an EMBL/GenBank/DDBJ whole genome shotgun (WGS) entry which is preliminary data.</text>
</comment>
<accession>A0ABQ5MGX9</accession>
<evidence type="ECO:0000259" key="13">
    <source>
        <dbReference type="PROSITE" id="PS50198"/>
    </source>
</evidence>
<evidence type="ECO:0000256" key="12">
    <source>
        <dbReference type="SAM" id="Phobius"/>
    </source>
</evidence>
<comment type="similarity">
    <text evidence="8">Belongs to the PpiD chaperone family.</text>
</comment>
<protein>
    <recommendedName>
        <fullName evidence="9">Periplasmic chaperone PpiD</fullName>
    </recommendedName>
    <alternativeName>
        <fullName evidence="10">Periplasmic folding chaperone</fullName>
    </alternativeName>
</protein>
<dbReference type="Proteomes" id="UP001143543">
    <property type="component" value="Unassembled WGS sequence"/>
</dbReference>
<evidence type="ECO:0000256" key="11">
    <source>
        <dbReference type="PROSITE-ProRule" id="PRU00278"/>
    </source>
</evidence>
<dbReference type="InterPro" id="IPR052029">
    <property type="entry name" value="PpiD_chaperone"/>
</dbReference>
<keyword evidence="6 12" id="KW-0472">Membrane</keyword>
<dbReference type="PANTHER" id="PTHR47529">
    <property type="entry name" value="PEPTIDYL-PROLYL CIS-TRANS ISOMERASE D"/>
    <property type="match status" value="1"/>
</dbReference>
<keyword evidence="3" id="KW-0997">Cell inner membrane</keyword>
<evidence type="ECO:0000256" key="7">
    <source>
        <dbReference type="ARBA" id="ARBA00023186"/>
    </source>
</evidence>
<dbReference type="PROSITE" id="PS50198">
    <property type="entry name" value="PPIC_PPIASE_2"/>
    <property type="match status" value="1"/>
</dbReference>